<gene>
    <name evidence="4" type="ORF">QBZ16_001076</name>
</gene>
<dbReference type="InterPro" id="IPR020818">
    <property type="entry name" value="Chaperonin_GroES"/>
</dbReference>
<dbReference type="GO" id="GO:0051087">
    <property type="term" value="F:protein-folding chaperone binding"/>
    <property type="evidence" value="ECO:0007669"/>
    <property type="project" value="TreeGrafter"/>
</dbReference>
<evidence type="ECO:0000313" key="5">
    <source>
        <dbReference type="Proteomes" id="UP001255856"/>
    </source>
</evidence>
<keyword evidence="2 3" id="KW-0143">Chaperone</keyword>
<dbReference type="Pfam" id="PF00166">
    <property type="entry name" value="Cpn10"/>
    <property type="match status" value="1"/>
</dbReference>
<dbReference type="GO" id="GO:0046872">
    <property type="term" value="F:metal ion binding"/>
    <property type="evidence" value="ECO:0007669"/>
    <property type="project" value="TreeGrafter"/>
</dbReference>
<proteinExistence type="inferred from homology"/>
<evidence type="ECO:0000256" key="2">
    <source>
        <dbReference type="ARBA" id="ARBA00023186"/>
    </source>
</evidence>
<dbReference type="EMBL" id="JASFZW010000011">
    <property type="protein sequence ID" value="KAK2076144.1"/>
    <property type="molecule type" value="Genomic_DNA"/>
</dbReference>
<dbReference type="PANTHER" id="PTHR10772">
    <property type="entry name" value="10 KDA HEAT SHOCK PROTEIN"/>
    <property type="match status" value="1"/>
</dbReference>
<sequence length="91" mass="9587">MFTMAPLGDRLLIKPRAKDQKTRGGVLLPESAQRPGMEALVGTVVAVGEEAGLDVEAGDTVLFNKYGSSDVDVPDGQVSFVQARSILAKLS</sequence>
<dbReference type="GO" id="GO:0005739">
    <property type="term" value="C:mitochondrion"/>
    <property type="evidence" value="ECO:0007669"/>
    <property type="project" value="TreeGrafter"/>
</dbReference>
<evidence type="ECO:0000256" key="3">
    <source>
        <dbReference type="RuleBase" id="RU003479"/>
    </source>
</evidence>
<dbReference type="GO" id="GO:0005524">
    <property type="term" value="F:ATP binding"/>
    <property type="evidence" value="ECO:0007669"/>
    <property type="project" value="InterPro"/>
</dbReference>
<protein>
    <recommendedName>
        <fullName evidence="6">10 kDa chaperonin</fullName>
    </recommendedName>
</protein>
<dbReference type="GO" id="GO:0051082">
    <property type="term" value="F:unfolded protein binding"/>
    <property type="evidence" value="ECO:0007669"/>
    <property type="project" value="TreeGrafter"/>
</dbReference>
<dbReference type="Gene3D" id="2.30.33.40">
    <property type="entry name" value="GroES chaperonin"/>
    <property type="match status" value="1"/>
</dbReference>
<name>A0AAD9IDL2_PROWI</name>
<dbReference type="InterPro" id="IPR018369">
    <property type="entry name" value="Chaprnonin_Cpn10_CS"/>
</dbReference>
<dbReference type="InterPro" id="IPR011032">
    <property type="entry name" value="GroES-like_sf"/>
</dbReference>
<dbReference type="Proteomes" id="UP001255856">
    <property type="component" value="Unassembled WGS sequence"/>
</dbReference>
<dbReference type="PROSITE" id="PS00681">
    <property type="entry name" value="CHAPERONINS_CPN10"/>
    <property type="match status" value="1"/>
</dbReference>
<evidence type="ECO:0000256" key="1">
    <source>
        <dbReference type="ARBA" id="ARBA00006975"/>
    </source>
</evidence>
<comment type="similarity">
    <text evidence="1 3">Belongs to the GroES chaperonin family.</text>
</comment>
<organism evidence="4 5">
    <name type="scientific">Prototheca wickerhamii</name>
    <dbReference type="NCBI Taxonomy" id="3111"/>
    <lineage>
        <taxon>Eukaryota</taxon>
        <taxon>Viridiplantae</taxon>
        <taxon>Chlorophyta</taxon>
        <taxon>core chlorophytes</taxon>
        <taxon>Trebouxiophyceae</taxon>
        <taxon>Chlorellales</taxon>
        <taxon>Chlorellaceae</taxon>
        <taxon>Prototheca</taxon>
    </lineage>
</organism>
<dbReference type="InterPro" id="IPR037124">
    <property type="entry name" value="Chaperonin_GroES_sf"/>
</dbReference>
<dbReference type="SMART" id="SM00883">
    <property type="entry name" value="Cpn10"/>
    <property type="match status" value="1"/>
</dbReference>
<reference evidence="4" key="1">
    <citation type="submission" date="2021-01" db="EMBL/GenBank/DDBJ databases">
        <authorList>
            <person name="Eckstrom K.M.E."/>
        </authorList>
    </citation>
    <scope>NUCLEOTIDE SEQUENCE</scope>
    <source>
        <strain evidence="4">UVCC 0001</strain>
    </source>
</reference>
<comment type="caution">
    <text evidence="4">The sequence shown here is derived from an EMBL/GenBank/DDBJ whole genome shotgun (WGS) entry which is preliminary data.</text>
</comment>
<keyword evidence="5" id="KW-1185">Reference proteome</keyword>
<dbReference type="GO" id="GO:0009507">
    <property type="term" value="C:chloroplast"/>
    <property type="evidence" value="ECO:0007669"/>
    <property type="project" value="TreeGrafter"/>
</dbReference>
<dbReference type="AlphaFoldDB" id="A0AAD9IDL2"/>
<dbReference type="PRINTS" id="PR00297">
    <property type="entry name" value="CHAPERONIN10"/>
</dbReference>
<accession>A0AAD9IDL2</accession>
<evidence type="ECO:0008006" key="6">
    <source>
        <dbReference type="Google" id="ProtNLM"/>
    </source>
</evidence>
<dbReference type="GO" id="GO:0044183">
    <property type="term" value="F:protein folding chaperone"/>
    <property type="evidence" value="ECO:0007669"/>
    <property type="project" value="InterPro"/>
</dbReference>
<evidence type="ECO:0000313" key="4">
    <source>
        <dbReference type="EMBL" id="KAK2076144.1"/>
    </source>
</evidence>
<dbReference type="SUPFAM" id="SSF50129">
    <property type="entry name" value="GroES-like"/>
    <property type="match status" value="1"/>
</dbReference>
<dbReference type="PANTHER" id="PTHR10772:SF63">
    <property type="entry name" value="20 KDA CHAPERONIN, CHLOROPLASTIC"/>
    <property type="match status" value="1"/>
</dbReference>
<dbReference type="CDD" id="cd00320">
    <property type="entry name" value="cpn10"/>
    <property type="match status" value="1"/>
</dbReference>